<comment type="caution">
    <text evidence="1">The sequence shown here is derived from an EMBL/GenBank/DDBJ whole genome shotgun (WGS) entry which is preliminary data.</text>
</comment>
<accession>A0A9W4JXF1</accession>
<name>A0A9W4JXF1_9EURO</name>
<proteinExistence type="predicted"/>
<sequence>MKVPSKRINSNKKTKYTISIDQVSLSKEPPQIEIEPFLLPEPRDYPISIINRYYLFYIFKLYKHKALKHHTEDIHYIRYFTEAQHIQVGF</sequence>
<protein>
    <submittedName>
        <fullName evidence="1">Uncharacterized protein</fullName>
    </submittedName>
</protein>
<evidence type="ECO:0000313" key="1">
    <source>
        <dbReference type="EMBL" id="CAG8425517.1"/>
    </source>
</evidence>
<dbReference type="EMBL" id="CAJVPG010000448">
    <property type="protein sequence ID" value="CAG8425517.1"/>
    <property type="molecule type" value="Genomic_DNA"/>
</dbReference>
<evidence type="ECO:0000313" key="2">
    <source>
        <dbReference type="Proteomes" id="UP001152649"/>
    </source>
</evidence>
<reference evidence="1" key="1">
    <citation type="submission" date="2021-07" db="EMBL/GenBank/DDBJ databases">
        <authorList>
            <person name="Branca A.L. A."/>
        </authorList>
    </citation>
    <scope>NUCLEOTIDE SEQUENCE</scope>
</reference>
<dbReference type="Proteomes" id="UP001152649">
    <property type="component" value="Unassembled WGS sequence"/>
</dbReference>
<dbReference type="AlphaFoldDB" id="A0A9W4JXF1"/>
<keyword evidence="2" id="KW-1185">Reference proteome</keyword>
<gene>
    <name evidence="1" type="ORF">PSALAMII_LOCUS10349</name>
</gene>
<organism evidence="1 2">
    <name type="scientific">Penicillium salamii</name>
    <dbReference type="NCBI Taxonomy" id="1612424"/>
    <lineage>
        <taxon>Eukaryota</taxon>
        <taxon>Fungi</taxon>
        <taxon>Dikarya</taxon>
        <taxon>Ascomycota</taxon>
        <taxon>Pezizomycotina</taxon>
        <taxon>Eurotiomycetes</taxon>
        <taxon>Eurotiomycetidae</taxon>
        <taxon>Eurotiales</taxon>
        <taxon>Aspergillaceae</taxon>
        <taxon>Penicillium</taxon>
    </lineage>
</organism>